<accession>A0ACC7VJA2</accession>
<comment type="caution">
    <text evidence="1">The sequence shown here is derived from an EMBL/GenBank/DDBJ whole genome shotgun (WGS) entry which is preliminary data.</text>
</comment>
<gene>
    <name evidence="1" type="ORF">GLW08_15650</name>
</gene>
<dbReference type="EMBL" id="WMEU01000005">
    <property type="protein sequence ID" value="MYL54770.1"/>
    <property type="molecule type" value="Genomic_DNA"/>
</dbReference>
<proteinExistence type="predicted"/>
<name>A0ACC7VJA2_9BACI</name>
<evidence type="ECO:0000313" key="2">
    <source>
        <dbReference type="Proteomes" id="UP000466692"/>
    </source>
</evidence>
<organism evidence="1 2">
    <name type="scientific">Pontibacillus yanchengensis</name>
    <dbReference type="NCBI Taxonomy" id="462910"/>
    <lineage>
        <taxon>Bacteria</taxon>
        <taxon>Bacillati</taxon>
        <taxon>Bacillota</taxon>
        <taxon>Bacilli</taxon>
        <taxon>Bacillales</taxon>
        <taxon>Bacillaceae</taxon>
        <taxon>Pontibacillus</taxon>
    </lineage>
</organism>
<sequence length="354" mass="41841">MTQEEKKTHAFSSEQLETVYSMIGSNEPALFSVLQQLSKKYDEETKLQLTKEFCLNCHSDENSRVGMEFLYMNGLYSDLKTLIDKNALSTNSLNKELADIYSFMLNRRVNKEGDILKFTNEYLFNVQDSTIECLIIFMKIYGYYERLEYEMFEKYQEELTEKLLNVDNTLLRIYFQIRENELLYIFHWKKNEVKIARKYALNILENTLNQEKKCDVLVDLGLTYIFEDYDKAMNYVETALENAYSYNLTYYIKGIKNNVIPFICAYFNKLEGIHTEDLEERAHILLKTGRKKEAATLLNNLENKSPFQEYFLGLAIDSVDLLNSSYNRFIKEQNDYFSAQFPKKELEARGVKLQ</sequence>
<protein>
    <submittedName>
        <fullName evidence="1">Uncharacterized protein</fullName>
    </submittedName>
</protein>
<evidence type="ECO:0000313" key="1">
    <source>
        <dbReference type="EMBL" id="MYL54770.1"/>
    </source>
</evidence>
<reference evidence="1" key="1">
    <citation type="submission" date="2019-11" db="EMBL/GenBank/DDBJ databases">
        <title>Genome sequences of 17 halophilic strains isolated from different environments.</title>
        <authorList>
            <person name="Furrow R.E."/>
        </authorList>
    </citation>
    <scope>NUCLEOTIDE SEQUENCE</scope>
    <source>
        <strain evidence="1">22510_22_Filter</strain>
    </source>
</reference>
<dbReference type="Proteomes" id="UP000466692">
    <property type="component" value="Unassembled WGS sequence"/>
</dbReference>
<keyword evidence="2" id="KW-1185">Reference proteome</keyword>